<organism evidence="5 6">
    <name type="scientific">Nelumbo nucifera</name>
    <name type="common">Sacred lotus</name>
    <dbReference type="NCBI Taxonomy" id="4432"/>
    <lineage>
        <taxon>Eukaryota</taxon>
        <taxon>Viridiplantae</taxon>
        <taxon>Streptophyta</taxon>
        <taxon>Embryophyta</taxon>
        <taxon>Tracheophyta</taxon>
        <taxon>Spermatophyta</taxon>
        <taxon>Magnoliopsida</taxon>
        <taxon>Proteales</taxon>
        <taxon>Nelumbonaceae</taxon>
        <taxon>Nelumbo</taxon>
    </lineage>
</organism>
<dbReference type="RefSeq" id="XP_019051895.1">
    <property type="nucleotide sequence ID" value="XM_019196350.1"/>
</dbReference>
<dbReference type="Gene3D" id="3.30.30.10">
    <property type="entry name" value="Knottin, scorpion toxin-like"/>
    <property type="match status" value="1"/>
</dbReference>
<feature type="signal peptide" evidence="3">
    <location>
        <begin position="1"/>
        <end position="23"/>
    </location>
</feature>
<proteinExistence type="predicted"/>
<evidence type="ECO:0000256" key="2">
    <source>
        <dbReference type="ARBA" id="ARBA00023157"/>
    </source>
</evidence>
<dbReference type="SUPFAM" id="SSF57095">
    <property type="entry name" value="Scorpion toxin-like"/>
    <property type="match status" value="1"/>
</dbReference>
<dbReference type="AlphaFoldDB" id="A0A1U8Q1I7"/>
<dbReference type="GeneID" id="109114136"/>
<feature type="chain" id="PRO_5010566869" evidence="3">
    <location>
        <begin position="24"/>
        <end position="79"/>
    </location>
</feature>
<evidence type="ECO:0000313" key="6">
    <source>
        <dbReference type="RefSeq" id="XP_019051895.1"/>
    </source>
</evidence>
<protein>
    <submittedName>
        <fullName evidence="6">Defensin-like protein 1</fullName>
    </submittedName>
</protein>
<dbReference type="OMA" id="CINWEHA"/>
<keyword evidence="1 3" id="KW-0732">Signal</keyword>
<keyword evidence="2" id="KW-1015">Disulfide bond</keyword>
<evidence type="ECO:0000256" key="1">
    <source>
        <dbReference type="ARBA" id="ARBA00022729"/>
    </source>
</evidence>
<gene>
    <name evidence="6" type="primary">LOC109114136</name>
</gene>
<evidence type="ECO:0000313" key="5">
    <source>
        <dbReference type="Proteomes" id="UP000189703"/>
    </source>
</evidence>
<dbReference type="KEGG" id="nnu:109114136"/>
<dbReference type="SMART" id="SM00505">
    <property type="entry name" value="Knot1"/>
    <property type="match status" value="1"/>
</dbReference>
<dbReference type="Proteomes" id="UP000189703">
    <property type="component" value="Unplaced"/>
</dbReference>
<evidence type="ECO:0000259" key="4">
    <source>
        <dbReference type="SMART" id="SM00505"/>
    </source>
</evidence>
<name>A0A1U8Q1I7_NELNU</name>
<dbReference type="InParanoid" id="A0A1U8Q1I7"/>
<reference evidence="6" key="1">
    <citation type="submission" date="2025-08" db="UniProtKB">
        <authorList>
            <consortium name="RefSeq"/>
        </authorList>
    </citation>
    <scope>IDENTIFICATION</scope>
</reference>
<keyword evidence="5" id="KW-1185">Reference proteome</keyword>
<dbReference type="GO" id="GO:0006952">
    <property type="term" value="P:defense response"/>
    <property type="evidence" value="ECO:0000318"/>
    <property type="project" value="GO_Central"/>
</dbReference>
<accession>A0A1U8Q1I7</accession>
<dbReference type="OrthoDB" id="1851987at2759"/>
<dbReference type="InterPro" id="IPR036574">
    <property type="entry name" value="Scorpion_toxin-like_sf"/>
</dbReference>
<dbReference type="PROSITE" id="PS00940">
    <property type="entry name" value="GAMMA_THIONIN"/>
    <property type="match status" value="1"/>
</dbReference>
<feature type="domain" description="Knottins-like" evidence="4">
    <location>
        <begin position="31"/>
        <end position="79"/>
    </location>
</feature>
<evidence type="ECO:0000256" key="3">
    <source>
        <dbReference type="SAM" id="SignalP"/>
    </source>
</evidence>
<dbReference type="PANTHER" id="PTHR33147:SF46">
    <property type="entry name" value="DEFENSIN-LIKE PROTEIN 19"/>
    <property type="match status" value="1"/>
</dbReference>
<dbReference type="Pfam" id="PF00304">
    <property type="entry name" value="Gamma-thionin"/>
    <property type="match status" value="1"/>
</dbReference>
<dbReference type="InterPro" id="IPR008176">
    <property type="entry name" value="Defensin_plant"/>
</dbReference>
<dbReference type="InterPro" id="IPR003614">
    <property type="entry name" value="Knottins"/>
</dbReference>
<dbReference type="PANTHER" id="PTHR33147">
    <property type="entry name" value="DEFENSIN-LIKE PROTEIN 1"/>
    <property type="match status" value="1"/>
</dbReference>
<sequence>MAKAPKSVSYFAFFFILFLLASSEIQKTKKLCERRSKTWSGRCTKTQNCDKQCKDWEYAKHGACHGSWFNKKCYCYFDC</sequence>